<keyword evidence="2" id="KW-1185">Reference proteome</keyword>
<dbReference type="Proteomes" id="UP001500253">
    <property type="component" value="Unassembled WGS sequence"/>
</dbReference>
<dbReference type="EMBL" id="BAAASD010000057">
    <property type="protein sequence ID" value="GAA2371520.1"/>
    <property type="molecule type" value="Genomic_DNA"/>
</dbReference>
<sequence>MGKTVDHIGDGVGMSGVTGRRQMQTVMRAVGRRTALRYLSVGIGASVLAACSNGSGAGGSTGLVGQAVSAFVKGKWRVELSSDRYGNQGGVALVEITARSWTVEPQAEHSWEQDDVWSWRGQWAIQGSELTLKGPWRAGESGPMRRWVALDVPGRIVEAKSIRLPWKIFSGGSPDTDELRVKYAESTLHIVHIDGDGTRTALTCTRA</sequence>
<protein>
    <recommendedName>
        <fullName evidence="3">Lipoprotein</fullName>
    </recommendedName>
</protein>
<name>A0ABN3H7N1_9ACTN</name>
<evidence type="ECO:0000313" key="1">
    <source>
        <dbReference type="EMBL" id="GAA2371520.1"/>
    </source>
</evidence>
<evidence type="ECO:0000313" key="2">
    <source>
        <dbReference type="Proteomes" id="UP001500253"/>
    </source>
</evidence>
<gene>
    <name evidence="1" type="ORF">GCM10010246_77360</name>
</gene>
<proteinExistence type="predicted"/>
<accession>A0ABN3H7N1</accession>
<evidence type="ECO:0008006" key="3">
    <source>
        <dbReference type="Google" id="ProtNLM"/>
    </source>
</evidence>
<comment type="caution">
    <text evidence="1">The sequence shown here is derived from an EMBL/GenBank/DDBJ whole genome shotgun (WGS) entry which is preliminary data.</text>
</comment>
<reference evidence="1 2" key="1">
    <citation type="journal article" date="2019" name="Int. J. Syst. Evol. Microbiol.">
        <title>The Global Catalogue of Microorganisms (GCM) 10K type strain sequencing project: providing services to taxonomists for standard genome sequencing and annotation.</title>
        <authorList>
            <consortium name="The Broad Institute Genomics Platform"/>
            <consortium name="The Broad Institute Genome Sequencing Center for Infectious Disease"/>
            <person name="Wu L."/>
            <person name="Ma J."/>
        </authorList>
    </citation>
    <scope>NUCLEOTIDE SEQUENCE [LARGE SCALE GENOMIC DNA]</scope>
    <source>
        <strain evidence="1 2">JCM 4316</strain>
    </source>
</reference>
<organism evidence="1 2">
    <name type="scientific">Streptomyces cuspidosporus</name>
    <dbReference type="NCBI Taxonomy" id="66882"/>
    <lineage>
        <taxon>Bacteria</taxon>
        <taxon>Bacillati</taxon>
        <taxon>Actinomycetota</taxon>
        <taxon>Actinomycetes</taxon>
        <taxon>Kitasatosporales</taxon>
        <taxon>Streptomycetaceae</taxon>
        <taxon>Streptomyces</taxon>
    </lineage>
</organism>